<dbReference type="PROSITE" id="PS51186">
    <property type="entry name" value="GNAT"/>
    <property type="match status" value="1"/>
</dbReference>
<comment type="catalytic activity">
    <reaction evidence="3">
        <text>N-terminal L-alanyl-[ribosomal protein bS18] + acetyl-CoA = N-terminal N(alpha)-acetyl-L-alanyl-[ribosomal protein bS18] + CoA + H(+)</text>
        <dbReference type="Rhea" id="RHEA:43756"/>
        <dbReference type="Rhea" id="RHEA-COMP:10676"/>
        <dbReference type="Rhea" id="RHEA-COMP:10677"/>
        <dbReference type="ChEBI" id="CHEBI:15378"/>
        <dbReference type="ChEBI" id="CHEBI:57287"/>
        <dbReference type="ChEBI" id="CHEBI:57288"/>
        <dbReference type="ChEBI" id="CHEBI:64718"/>
        <dbReference type="ChEBI" id="CHEBI:83683"/>
        <dbReference type="EC" id="2.3.1.266"/>
    </reaction>
</comment>
<dbReference type="InterPro" id="IPR000182">
    <property type="entry name" value="GNAT_dom"/>
</dbReference>
<proteinExistence type="inferred from homology"/>
<dbReference type="Proteomes" id="UP001595967">
    <property type="component" value="Unassembled WGS sequence"/>
</dbReference>
<keyword evidence="6" id="KW-1185">Reference proteome</keyword>
<keyword evidence="2 3" id="KW-0012">Acyltransferase</keyword>
<evidence type="ECO:0000256" key="3">
    <source>
        <dbReference type="HAMAP-Rule" id="MF_02210"/>
    </source>
</evidence>
<name>A0ABV9GTT7_9BURK</name>
<sequence length="162" mass="17706">MMECQAPAQLLPMAPQWLPSVAAVDAAAQPHPWTQRQFADGLTSGYHAQVLVRTGELLGFFMAMQAADEAHLLCISVAPAHQGQGHGRLLLQALEAWAVQIAAQSLWLEVRSSNDRARSLYQHCGFAEVGQRRDYYPVAPGVREAAILMRKDVGHPQQGGLQ</sequence>
<keyword evidence="1 3" id="KW-0808">Transferase</keyword>
<dbReference type="HAMAP" id="MF_02210">
    <property type="entry name" value="RimI"/>
    <property type="match status" value="1"/>
</dbReference>
<comment type="subcellular location">
    <subcellularLocation>
        <location evidence="3">Cytoplasm</location>
    </subcellularLocation>
</comment>
<dbReference type="InterPro" id="IPR043690">
    <property type="entry name" value="RimI"/>
</dbReference>
<feature type="domain" description="N-acetyltransferase" evidence="4">
    <location>
        <begin position="8"/>
        <end position="154"/>
    </location>
</feature>
<dbReference type="EC" id="2.3.1.266" evidence="3"/>
<dbReference type="SUPFAM" id="SSF55729">
    <property type="entry name" value="Acyl-CoA N-acyltransferases (Nat)"/>
    <property type="match status" value="1"/>
</dbReference>
<dbReference type="PANTHER" id="PTHR43877:SF2">
    <property type="entry name" value="AMINOALKYLPHOSPHONATE N-ACETYLTRANSFERASE-RELATED"/>
    <property type="match status" value="1"/>
</dbReference>
<feature type="active site" description="Proton acceptor" evidence="3">
    <location>
        <position position="109"/>
    </location>
</feature>
<dbReference type="GO" id="GO:0005840">
    <property type="term" value="C:ribosome"/>
    <property type="evidence" value="ECO:0007669"/>
    <property type="project" value="UniProtKB-KW"/>
</dbReference>
<feature type="active site" description="Proton donor" evidence="3">
    <location>
        <position position="121"/>
    </location>
</feature>
<dbReference type="InterPro" id="IPR006464">
    <property type="entry name" value="AcTrfase_RimI/Ard1"/>
</dbReference>
<protein>
    <recommendedName>
        <fullName evidence="3">[Ribosomal protein bS18]-alanine N-acetyltransferase</fullName>
        <ecNumber evidence="3">2.3.1.266</ecNumber>
    </recommendedName>
</protein>
<dbReference type="InterPro" id="IPR050832">
    <property type="entry name" value="Bact_Acetyltransf"/>
</dbReference>
<dbReference type="RefSeq" id="WP_377724579.1">
    <property type="nucleotide sequence ID" value="NZ_JBHSEW010000003.1"/>
</dbReference>
<accession>A0ABV9GTT7</accession>
<evidence type="ECO:0000259" key="4">
    <source>
        <dbReference type="PROSITE" id="PS51186"/>
    </source>
</evidence>
<keyword evidence="3" id="KW-0963">Cytoplasm</keyword>
<comment type="caution">
    <text evidence="3">Lacks conserved residue(s) required for the propagation of feature annotation.</text>
</comment>
<evidence type="ECO:0000256" key="2">
    <source>
        <dbReference type="ARBA" id="ARBA00023315"/>
    </source>
</evidence>
<dbReference type="PANTHER" id="PTHR43877">
    <property type="entry name" value="AMINOALKYLPHOSPHONATE N-ACETYLTRANSFERASE-RELATED-RELATED"/>
    <property type="match status" value="1"/>
</dbReference>
<dbReference type="InterPro" id="IPR016181">
    <property type="entry name" value="Acyl_CoA_acyltransferase"/>
</dbReference>
<dbReference type="Gene3D" id="3.40.630.30">
    <property type="match status" value="1"/>
</dbReference>
<comment type="caution">
    <text evidence="5">The sequence shown here is derived from an EMBL/GenBank/DDBJ whole genome shotgun (WGS) entry which is preliminary data.</text>
</comment>
<comment type="similarity">
    <text evidence="3">Belongs to the acetyltransferase family. RimI subfamily.</text>
</comment>
<comment type="function">
    <text evidence="3">Acetylates the N-terminal alanine of ribosomal protein bS18.</text>
</comment>
<keyword evidence="5" id="KW-0689">Ribosomal protein</keyword>
<dbReference type="NCBIfam" id="TIGR01575">
    <property type="entry name" value="rimI"/>
    <property type="match status" value="1"/>
</dbReference>
<keyword evidence="5" id="KW-0687">Ribonucleoprotein</keyword>
<evidence type="ECO:0000313" key="6">
    <source>
        <dbReference type="Proteomes" id="UP001595967"/>
    </source>
</evidence>
<gene>
    <name evidence="3 5" type="primary">rimI</name>
    <name evidence="5" type="ORF">ACFO3A_05165</name>
</gene>
<evidence type="ECO:0000313" key="5">
    <source>
        <dbReference type="EMBL" id="MFC4621599.1"/>
    </source>
</evidence>
<dbReference type="EMBL" id="JBHSEW010000003">
    <property type="protein sequence ID" value="MFC4621599.1"/>
    <property type="molecule type" value="Genomic_DNA"/>
</dbReference>
<evidence type="ECO:0000256" key="1">
    <source>
        <dbReference type="ARBA" id="ARBA00022679"/>
    </source>
</evidence>
<reference evidence="6" key="1">
    <citation type="journal article" date="2019" name="Int. J. Syst. Evol. Microbiol.">
        <title>The Global Catalogue of Microorganisms (GCM) 10K type strain sequencing project: providing services to taxonomists for standard genome sequencing and annotation.</title>
        <authorList>
            <consortium name="The Broad Institute Genomics Platform"/>
            <consortium name="The Broad Institute Genome Sequencing Center for Infectious Disease"/>
            <person name="Wu L."/>
            <person name="Ma J."/>
        </authorList>
    </citation>
    <scope>NUCLEOTIDE SEQUENCE [LARGE SCALE GENOMIC DNA]</scope>
    <source>
        <strain evidence="6">JCM 11650</strain>
    </source>
</reference>
<feature type="binding site" evidence="3">
    <location>
        <position position="114"/>
    </location>
    <ligand>
        <name>acetyl-CoA</name>
        <dbReference type="ChEBI" id="CHEBI:57288"/>
    </ligand>
</feature>
<organism evidence="5 6">
    <name type="scientific">Comamonas nitrativorans</name>
    <dbReference type="NCBI Taxonomy" id="108437"/>
    <lineage>
        <taxon>Bacteria</taxon>
        <taxon>Pseudomonadati</taxon>
        <taxon>Pseudomonadota</taxon>
        <taxon>Betaproteobacteria</taxon>
        <taxon>Burkholderiales</taxon>
        <taxon>Comamonadaceae</taxon>
        <taxon>Comamonas</taxon>
    </lineage>
</organism>
<dbReference type="Pfam" id="PF00583">
    <property type="entry name" value="Acetyltransf_1"/>
    <property type="match status" value="1"/>
</dbReference>
<dbReference type="CDD" id="cd04301">
    <property type="entry name" value="NAT_SF"/>
    <property type="match status" value="1"/>
</dbReference>
<dbReference type="GO" id="GO:0008999">
    <property type="term" value="F:protein-N-terminal-alanine acetyltransferase activity"/>
    <property type="evidence" value="ECO:0007669"/>
    <property type="project" value="UniProtKB-EC"/>
</dbReference>